<feature type="compositionally biased region" description="Basic and acidic residues" evidence="1">
    <location>
        <begin position="331"/>
        <end position="346"/>
    </location>
</feature>
<sequence length="492" mass="55308">MGSVLGDDETQEGSINNESREDIVDMTAEVIQEENLDEGYNSETDGAEFRQPITLPRGGKVAKAKINDDFRKMAIEKDYCRRAKKFFNLPDGYELSIPLSGTSVLDCPAGSVAVYMKHLDFGLRFPLHPFVAKILKAWNVCLVQVTPPTIRAVIATIWVMLYRNYPLTLNVFRRLITLKRDGQSDGWWSLYTQPRKYTVHPKLTSCKGWQVRFFFMSVPEDFPLRRTFFQPHPRFDSIPERDLGKHEERAVNHFDVSEFDEGDGKVRIVPKTLPKASIPYDTLATVCGRAPAISAKRRAEIMADDNAKKRKTTSLANRRGGVVVISSPRQSEGRGGKKKDQSESEKTPPTTKTKSPEAIVKKVIQGIEIEDLTTAESPRQLQPTVTIAPTTVGSDSRISALTYRSNQWIERVCGRFPDEVLKGFAVPAGHSGDRWQPRMDVGRNESMITDDPMQGGNLGYRLMRNLTLPMDRPAGPIGPLAAIHMHNMMKVF</sequence>
<dbReference type="EnsemblPlants" id="AUR62008706-RA">
    <property type="protein sequence ID" value="AUR62008706-RA:cds"/>
    <property type="gene ID" value="AUR62008706"/>
</dbReference>
<protein>
    <recommendedName>
        <fullName evidence="2">Transposase (putative) gypsy type domain-containing protein</fullName>
    </recommendedName>
</protein>
<dbReference type="AlphaFoldDB" id="A0A803LA17"/>
<feature type="compositionally biased region" description="Acidic residues" evidence="1">
    <location>
        <begin position="1"/>
        <end position="11"/>
    </location>
</feature>
<dbReference type="Proteomes" id="UP000596660">
    <property type="component" value="Unplaced"/>
</dbReference>
<keyword evidence="4" id="KW-1185">Reference proteome</keyword>
<reference evidence="3" key="2">
    <citation type="submission" date="2021-03" db="UniProtKB">
        <authorList>
            <consortium name="EnsemblPlants"/>
        </authorList>
    </citation>
    <scope>IDENTIFICATION</scope>
</reference>
<feature type="region of interest" description="Disordered" evidence="1">
    <location>
        <begin position="304"/>
        <end position="357"/>
    </location>
</feature>
<dbReference type="Pfam" id="PF04195">
    <property type="entry name" value="Transposase_28"/>
    <property type="match status" value="1"/>
</dbReference>
<feature type="compositionally biased region" description="Low complexity" evidence="1">
    <location>
        <begin position="347"/>
        <end position="357"/>
    </location>
</feature>
<dbReference type="Gramene" id="AUR62008706-RA">
    <property type="protein sequence ID" value="AUR62008706-RA:cds"/>
    <property type="gene ID" value="AUR62008706"/>
</dbReference>
<dbReference type="InterPro" id="IPR007321">
    <property type="entry name" value="Transposase_28"/>
</dbReference>
<evidence type="ECO:0000259" key="2">
    <source>
        <dbReference type="Pfam" id="PF04195"/>
    </source>
</evidence>
<feature type="region of interest" description="Disordered" evidence="1">
    <location>
        <begin position="1"/>
        <end position="23"/>
    </location>
</feature>
<reference evidence="3" key="1">
    <citation type="journal article" date="2017" name="Nature">
        <title>The genome of Chenopodium quinoa.</title>
        <authorList>
            <person name="Jarvis D.E."/>
            <person name="Ho Y.S."/>
            <person name="Lightfoot D.J."/>
            <person name="Schmoeckel S.M."/>
            <person name="Li B."/>
            <person name="Borm T.J.A."/>
            <person name="Ohyanagi H."/>
            <person name="Mineta K."/>
            <person name="Michell C.T."/>
            <person name="Saber N."/>
            <person name="Kharbatia N.M."/>
            <person name="Rupper R.R."/>
            <person name="Sharp A.R."/>
            <person name="Dally N."/>
            <person name="Boughton B.A."/>
            <person name="Woo Y.H."/>
            <person name="Gao G."/>
            <person name="Schijlen E.G.W.M."/>
            <person name="Guo X."/>
            <person name="Momin A.A."/>
            <person name="Negrao S."/>
            <person name="Al-Babili S."/>
            <person name="Gehring C."/>
            <person name="Roessner U."/>
            <person name="Jung C."/>
            <person name="Murphy K."/>
            <person name="Arold S.T."/>
            <person name="Gojobori T."/>
            <person name="van der Linden C.G."/>
            <person name="van Loo E.N."/>
            <person name="Jellen E.N."/>
            <person name="Maughan P.J."/>
            <person name="Tester M."/>
        </authorList>
    </citation>
    <scope>NUCLEOTIDE SEQUENCE [LARGE SCALE GENOMIC DNA]</scope>
    <source>
        <strain evidence="3">cv. PI 614886</strain>
    </source>
</reference>
<name>A0A803LA17_CHEQI</name>
<feature type="domain" description="Transposase (putative) gypsy type" evidence="2">
    <location>
        <begin position="114"/>
        <end position="179"/>
    </location>
</feature>
<organism evidence="3 4">
    <name type="scientific">Chenopodium quinoa</name>
    <name type="common">Quinoa</name>
    <dbReference type="NCBI Taxonomy" id="63459"/>
    <lineage>
        <taxon>Eukaryota</taxon>
        <taxon>Viridiplantae</taxon>
        <taxon>Streptophyta</taxon>
        <taxon>Embryophyta</taxon>
        <taxon>Tracheophyta</taxon>
        <taxon>Spermatophyta</taxon>
        <taxon>Magnoliopsida</taxon>
        <taxon>eudicotyledons</taxon>
        <taxon>Gunneridae</taxon>
        <taxon>Pentapetalae</taxon>
        <taxon>Caryophyllales</taxon>
        <taxon>Chenopodiaceae</taxon>
        <taxon>Chenopodioideae</taxon>
        <taxon>Atripliceae</taxon>
        <taxon>Chenopodium</taxon>
    </lineage>
</organism>
<proteinExistence type="predicted"/>
<evidence type="ECO:0000256" key="1">
    <source>
        <dbReference type="SAM" id="MobiDB-lite"/>
    </source>
</evidence>
<evidence type="ECO:0000313" key="4">
    <source>
        <dbReference type="Proteomes" id="UP000596660"/>
    </source>
</evidence>
<accession>A0A803LA17</accession>
<evidence type="ECO:0000313" key="3">
    <source>
        <dbReference type="EnsemblPlants" id="AUR62008706-RA:cds"/>
    </source>
</evidence>